<evidence type="ECO:0000313" key="12">
    <source>
        <dbReference type="EMBL" id="AIA64134.1"/>
    </source>
</evidence>
<dbReference type="PANTHER" id="PTHR11573:SF30">
    <property type="entry name" value="RIBONUCLEOSIDE-DIPHOSPHATE REDUCTASE 2 SUBUNIT ALPHA"/>
    <property type="match status" value="1"/>
</dbReference>
<dbReference type="EMBL" id="KJ804259">
    <property type="protein sequence ID" value="AIA64134.1"/>
    <property type="molecule type" value="Genomic_DNA"/>
</dbReference>
<organism evidence="12 13">
    <name type="scientific">Staphylococcus phage 6ec</name>
    <dbReference type="NCBI Taxonomy" id="1500386"/>
    <lineage>
        <taxon>Viruses</taxon>
        <taxon>Duplodnaviria</taxon>
        <taxon>Heunggongvirae</taxon>
        <taxon>Uroviricota</taxon>
        <taxon>Caudoviricetes</taxon>
        <taxon>Sextaecvirus</taxon>
        <taxon>Sextaecvirus sextaec</taxon>
    </lineage>
</organism>
<feature type="domain" description="Ribonucleotide reductase large subunit" evidence="11">
    <location>
        <begin position="554"/>
        <end position="576"/>
    </location>
</feature>
<evidence type="ECO:0000313" key="13">
    <source>
        <dbReference type="Proteomes" id="UP000026999"/>
    </source>
</evidence>
<evidence type="ECO:0000256" key="3">
    <source>
        <dbReference type="ARBA" id="ARBA00022533"/>
    </source>
</evidence>
<keyword evidence="13" id="KW-1185">Reference proteome</keyword>
<dbReference type="InterPro" id="IPR013346">
    <property type="entry name" value="NrdE_NrdA_C"/>
</dbReference>
<dbReference type="InterPro" id="IPR013509">
    <property type="entry name" value="RNR_lsu_N"/>
</dbReference>
<evidence type="ECO:0000256" key="9">
    <source>
        <dbReference type="ARBA" id="ARBA00047754"/>
    </source>
</evidence>
<evidence type="ECO:0000256" key="4">
    <source>
        <dbReference type="ARBA" id="ARBA00022741"/>
    </source>
</evidence>
<evidence type="ECO:0000256" key="8">
    <source>
        <dbReference type="ARBA" id="ARBA00023157"/>
    </source>
</evidence>
<dbReference type="GO" id="GO:0005524">
    <property type="term" value="F:ATP binding"/>
    <property type="evidence" value="ECO:0007669"/>
    <property type="project" value="UniProtKB-KW"/>
</dbReference>
<comment type="similarity">
    <text evidence="1 10">Belongs to the ribonucleoside diphosphate reductase large chain family.</text>
</comment>
<dbReference type="NCBIfam" id="TIGR04170">
    <property type="entry name" value="RNR_1b_NrdE"/>
    <property type="match status" value="1"/>
</dbReference>
<evidence type="ECO:0000256" key="6">
    <source>
        <dbReference type="ARBA" id="ARBA00023002"/>
    </source>
</evidence>
<evidence type="ECO:0000256" key="5">
    <source>
        <dbReference type="ARBA" id="ARBA00022840"/>
    </source>
</evidence>
<keyword evidence="4" id="KW-0547">Nucleotide-binding</keyword>
<dbReference type="Pfam" id="PF02867">
    <property type="entry name" value="Ribonuc_red_lgC"/>
    <property type="match status" value="1"/>
</dbReference>
<dbReference type="Pfam" id="PF08343">
    <property type="entry name" value="RNR_N"/>
    <property type="match status" value="1"/>
</dbReference>
<accession>A0A060AFJ5</accession>
<dbReference type="GO" id="GO:0009263">
    <property type="term" value="P:deoxyribonucleotide biosynthetic process"/>
    <property type="evidence" value="ECO:0007669"/>
    <property type="project" value="UniProtKB-KW"/>
</dbReference>
<evidence type="ECO:0000259" key="11">
    <source>
        <dbReference type="PROSITE" id="PS00089"/>
    </source>
</evidence>
<gene>
    <name evidence="12" type="ORF">PHAGE6E_108</name>
</gene>
<proteinExistence type="inferred from homology"/>
<dbReference type="UniPathway" id="UPA00326"/>
<dbReference type="KEGG" id="vg:19685849"/>
<dbReference type="GO" id="GO:0004748">
    <property type="term" value="F:ribonucleoside-diphosphate reductase activity, thioredoxin disulfide as acceptor"/>
    <property type="evidence" value="ECO:0007669"/>
    <property type="project" value="UniProtKB-EC"/>
</dbReference>
<comment type="catalytic activity">
    <reaction evidence="9 10">
        <text>a 2'-deoxyribonucleoside 5'-diphosphate + [thioredoxin]-disulfide + H2O = a ribonucleoside 5'-diphosphate + [thioredoxin]-dithiol</text>
        <dbReference type="Rhea" id="RHEA:23252"/>
        <dbReference type="Rhea" id="RHEA-COMP:10698"/>
        <dbReference type="Rhea" id="RHEA-COMP:10700"/>
        <dbReference type="ChEBI" id="CHEBI:15377"/>
        <dbReference type="ChEBI" id="CHEBI:29950"/>
        <dbReference type="ChEBI" id="CHEBI:50058"/>
        <dbReference type="ChEBI" id="CHEBI:57930"/>
        <dbReference type="ChEBI" id="CHEBI:73316"/>
        <dbReference type="EC" id="1.17.4.1"/>
    </reaction>
</comment>
<evidence type="ECO:0000256" key="10">
    <source>
        <dbReference type="RuleBase" id="RU003410"/>
    </source>
</evidence>
<dbReference type="PANTHER" id="PTHR11573">
    <property type="entry name" value="RIBONUCLEOSIDE-DIPHOSPHATE REDUCTASE LARGE CHAIN"/>
    <property type="match status" value="1"/>
</dbReference>
<reference evidence="12 13" key="1">
    <citation type="journal article" date="2014" name="Genome Announc.">
        <title>Complete Genome Sequence of a Staphylococcus epidermidis Bacteriophage Isolated from the Anterior Nares of Humans.</title>
        <authorList>
            <person name="Aswani V.H."/>
            <person name="Tremblay D.M."/>
            <person name="Moineau S."/>
            <person name="Shukla S.K."/>
        </authorList>
    </citation>
    <scope>NUCLEOTIDE SEQUENCE [LARGE SCALE GENOMIC DNA]</scope>
</reference>
<keyword evidence="8" id="KW-1015">Disulfide bond</keyword>
<dbReference type="NCBIfam" id="TIGR02506">
    <property type="entry name" value="NrdE_NrdA"/>
    <property type="match status" value="1"/>
</dbReference>
<comment type="function">
    <text evidence="10">Provides the precursors necessary for DNA synthesis. Catalyzes the biosynthesis of deoxyribonucleotides from the corresponding ribonucleotides.</text>
</comment>
<evidence type="ECO:0000256" key="1">
    <source>
        <dbReference type="ARBA" id="ARBA00010406"/>
    </source>
</evidence>
<keyword evidence="6 10" id="KW-0560">Oxidoreductase</keyword>
<dbReference type="OrthoDB" id="2980at10239"/>
<dbReference type="Gene3D" id="1.10.1650.20">
    <property type="match status" value="1"/>
</dbReference>
<name>A0A060AFJ5_9CAUD</name>
<dbReference type="Pfam" id="PF00317">
    <property type="entry name" value="Ribonuc_red_lgN"/>
    <property type="match status" value="1"/>
</dbReference>
<dbReference type="PROSITE" id="PS00089">
    <property type="entry name" value="RIBORED_LARGE"/>
    <property type="match status" value="1"/>
</dbReference>
<dbReference type="SUPFAM" id="SSF48168">
    <property type="entry name" value="R1 subunit of ribonucleotide reductase, N-terminal domain"/>
    <property type="match status" value="1"/>
</dbReference>
<dbReference type="PRINTS" id="PR01183">
    <property type="entry name" value="RIBORDTASEM1"/>
</dbReference>
<dbReference type="RefSeq" id="YP_009042613.1">
    <property type="nucleotide sequence ID" value="NC_024355.1"/>
</dbReference>
<keyword evidence="7 10" id="KW-0215">Deoxyribonucleotide synthesis</keyword>
<evidence type="ECO:0000256" key="7">
    <source>
        <dbReference type="ARBA" id="ARBA00023116"/>
    </source>
</evidence>
<dbReference type="CDD" id="cd01679">
    <property type="entry name" value="RNR_I"/>
    <property type="match status" value="1"/>
</dbReference>
<keyword evidence="3" id="KW-0021">Allosteric enzyme</keyword>
<keyword evidence="5" id="KW-0067">ATP-binding</keyword>
<dbReference type="InterPro" id="IPR000788">
    <property type="entry name" value="RNR_lg_C"/>
</dbReference>
<dbReference type="InterPro" id="IPR026459">
    <property type="entry name" value="RNR_1b_NrdE"/>
</dbReference>
<dbReference type="GeneID" id="19685849"/>
<dbReference type="Proteomes" id="UP000026999">
    <property type="component" value="Segment"/>
</dbReference>
<evidence type="ECO:0000256" key="2">
    <source>
        <dbReference type="ARBA" id="ARBA00012274"/>
    </source>
</evidence>
<dbReference type="EC" id="1.17.4.1" evidence="2 10"/>
<dbReference type="InterPro" id="IPR013554">
    <property type="entry name" value="RNR_N"/>
</dbReference>
<protein>
    <recommendedName>
        <fullName evidence="2 10">Ribonucleoside-diphosphate reductase</fullName>
        <ecNumber evidence="2 10">1.17.4.1</ecNumber>
    </recommendedName>
</protein>
<dbReference type="SUPFAM" id="SSF51998">
    <property type="entry name" value="PFL-like glycyl radical enzymes"/>
    <property type="match status" value="1"/>
</dbReference>
<sequence>MVKEKGHIELNNEVISAQGELQIEKDKEAVKKYFVDYVNMNMVWFHDLKEKINYLLENRYYSKELFDKYKFSEIKKVFKRAYNYKFRFPSYMSAKKFYDSYALKTHDNQHFLERYEDRLSVVALFFGNGDIDEALKYIDLLMTQQYQPATPTMLNAGLFKAGEMVSCFLLETGDSLNDINMMNSTARQLSKLGGGISINLTKTRAKNEDLMGNDNKTMGVVPIMKNLDQSQRHINQGGKRQGSFATYLNVFHADIYDFLDTKKISADEDVRVKTLSIGVVIPDKFIELARNNEPMYLFYPKNLWDKYGVTIDEIDMEEWYDKLINDPEIRKQKIDPRDLLEQISVTQIESGYPYIMFEDNVNKDHALNNLGKVKFSNLCSEILQYSEVSEYTDYEEPDNIGQDISCNLGSLNIGNVMKQKDFETTVRYSIKALTRVSDETNIKNAPAVKKANDEMHSVGLGALGLHGYLAQNGIAYESKDAIEFVDAFFRTVNYWTIMESTDIAKERNKTFKGFEGSDYQTGKYFERYNEDFEIKSDKVKALFEGIHIPTKDDWKALSQKVKEDGMYHSYLSAIAPTGSISYVQSATASVMPITDRVEERTYGDSRTFYPMPGLNNSTWFYYKEAYDMDMFKVVDLIATIQKHVHQGISFTLFVKDSVDTRQLTRIYLYAHHKGIKTLYYTRQKDYQQAECLSCAV</sequence>
<dbReference type="InterPro" id="IPR008926">
    <property type="entry name" value="RNR_R1-su_N"/>
</dbReference>
<dbReference type="InterPro" id="IPR039718">
    <property type="entry name" value="Rrm1"/>
</dbReference>
<dbReference type="Gene3D" id="3.20.70.20">
    <property type="match status" value="1"/>
</dbReference>